<dbReference type="OrthoDB" id="6240057at2759"/>
<dbReference type="EMBL" id="SJOL01007764">
    <property type="protein sequence ID" value="TGZ61953.1"/>
    <property type="molecule type" value="Genomic_DNA"/>
</dbReference>
<feature type="transmembrane region" description="Helical" evidence="1">
    <location>
        <begin position="49"/>
        <end position="77"/>
    </location>
</feature>
<feature type="transmembrane region" description="Helical" evidence="1">
    <location>
        <begin position="89"/>
        <end position="107"/>
    </location>
</feature>
<keyword evidence="1" id="KW-0812">Transmembrane</keyword>
<accession>A0A4S2LEV0</accession>
<feature type="transmembrane region" description="Helical" evidence="1">
    <location>
        <begin position="7"/>
        <end position="25"/>
    </location>
</feature>
<keyword evidence="3" id="KW-1185">Reference proteome</keyword>
<gene>
    <name evidence="2" type="ORF">CRM22_007715</name>
</gene>
<protein>
    <recommendedName>
        <fullName evidence="4">MARVEL domain-containing protein</fullName>
    </recommendedName>
</protein>
<evidence type="ECO:0000256" key="1">
    <source>
        <dbReference type="SAM" id="Phobius"/>
    </source>
</evidence>
<reference evidence="2 3" key="1">
    <citation type="journal article" date="2019" name="BMC Genomics">
        <title>New insights from Opisthorchis felineus genome: update on genomics of the epidemiologically important liver flukes.</title>
        <authorList>
            <person name="Ershov N.I."/>
            <person name="Mordvinov V.A."/>
            <person name="Prokhortchouk E.B."/>
            <person name="Pakharukova M.Y."/>
            <person name="Gunbin K.V."/>
            <person name="Ustyantsev K."/>
            <person name="Genaev M.A."/>
            <person name="Blinov A.G."/>
            <person name="Mazur A."/>
            <person name="Boulygina E."/>
            <person name="Tsygankova S."/>
            <person name="Khrameeva E."/>
            <person name="Chekanov N."/>
            <person name="Fan G."/>
            <person name="Xiao A."/>
            <person name="Zhang H."/>
            <person name="Xu X."/>
            <person name="Yang H."/>
            <person name="Solovyev V."/>
            <person name="Lee S.M."/>
            <person name="Liu X."/>
            <person name="Afonnikov D.A."/>
            <person name="Skryabin K.G."/>
        </authorList>
    </citation>
    <scope>NUCLEOTIDE SEQUENCE [LARGE SCALE GENOMIC DNA]</scope>
    <source>
        <strain evidence="2">AK-0245</strain>
        <tissue evidence="2">Whole organism</tissue>
    </source>
</reference>
<keyword evidence="1" id="KW-1133">Transmembrane helix</keyword>
<proteinExistence type="predicted"/>
<dbReference type="Proteomes" id="UP000308267">
    <property type="component" value="Unassembled WGS sequence"/>
</dbReference>
<sequence>MDEGFRWYGLFIIFVSIGASVSALITERWGCGGLFTGCQNTEWKTVADIVGGLMVAGALCMVVLFVLEFLSLCIAALRSSRVVLTVRYVLVLVAMACTLTAVLVYTAKIGHMWSYFLAVCSGVLCVQVGFLLVAREFTKPPHSGMIRME</sequence>
<keyword evidence="1" id="KW-0472">Membrane</keyword>
<organism evidence="2 3">
    <name type="scientific">Opisthorchis felineus</name>
    <dbReference type="NCBI Taxonomy" id="147828"/>
    <lineage>
        <taxon>Eukaryota</taxon>
        <taxon>Metazoa</taxon>
        <taxon>Spiralia</taxon>
        <taxon>Lophotrochozoa</taxon>
        <taxon>Platyhelminthes</taxon>
        <taxon>Trematoda</taxon>
        <taxon>Digenea</taxon>
        <taxon>Opisthorchiida</taxon>
        <taxon>Opisthorchiata</taxon>
        <taxon>Opisthorchiidae</taxon>
        <taxon>Opisthorchis</taxon>
    </lineage>
</organism>
<evidence type="ECO:0000313" key="3">
    <source>
        <dbReference type="Proteomes" id="UP000308267"/>
    </source>
</evidence>
<evidence type="ECO:0000313" key="2">
    <source>
        <dbReference type="EMBL" id="TGZ61953.1"/>
    </source>
</evidence>
<feature type="transmembrane region" description="Helical" evidence="1">
    <location>
        <begin position="113"/>
        <end position="134"/>
    </location>
</feature>
<evidence type="ECO:0008006" key="4">
    <source>
        <dbReference type="Google" id="ProtNLM"/>
    </source>
</evidence>
<comment type="caution">
    <text evidence="2">The sequence shown here is derived from an EMBL/GenBank/DDBJ whole genome shotgun (WGS) entry which is preliminary data.</text>
</comment>
<name>A0A4S2LEV0_OPIFE</name>
<dbReference type="AlphaFoldDB" id="A0A4S2LEV0"/>